<dbReference type="Proteomes" id="UP000054047">
    <property type="component" value="Unassembled WGS sequence"/>
</dbReference>
<keyword evidence="2" id="KW-1185">Reference proteome</keyword>
<evidence type="ECO:0000313" key="2">
    <source>
        <dbReference type="Proteomes" id="UP000054047"/>
    </source>
</evidence>
<accession>A0A0C2BS32</accession>
<organism evidence="1 2">
    <name type="scientific">Ancylostoma duodenale</name>
    <dbReference type="NCBI Taxonomy" id="51022"/>
    <lineage>
        <taxon>Eukaryota</taxon>
        <taxon>Metazoa</taxon>
        <taxon>Ecdysozoa</taxon>
        <taxon>Nematoda</taxon>
        <taxon>Chromadorea</taxon>
        <taxon>Rhabditida</taxon>
        <taxon>Rhabditina</taxon>
        <taxon>Rhabditomorpha</taxon>
        <taxon>Strongyloidea</taxon>
        <taxon>Ancylostomatidae</taxon>
        <taxon>Ancylostomatinae</taxon>
        <taxon>Ancylostoma</taxon>
    </lineage>
</organism>
<dbReference type="AlphaFoldDB" id="A0A0C2BS32"/>
<sequence length="60" mass="6906">MLRWIAGITCFDYICVQNLKRQSGVVDIAGKLNEAGIRWFAQFIDKELVDLWLLAGKIKH</sequence>
<gene>
    <name evidence="1" type="ORF">ANCDUO_23286</name>
</gene>
<name>A0A0C2BS32_9BILA</name>
<proteinExistence type="predicted"/>
<reference evidence="1 2" key="1">
    <citation type="submission" date="2013-12" db="EMBL/GenBank/DDBJ databases">
        <title>Draft genome of the parsitic nematode Ancylostoma duodenale.</title>
        <authorList>
            <person name="Mitreva M."/>
        </authorList>
    </citation>
    <scope>NUCLEOTIDE SEQUENCE [LARGE SCALE GENOMIC DNA]</scope>
    <source>
        <strain evidence="1 2">Zhejiang</strain>
    </source>
</reference>
<evidence type="ECO:0000313" key="1">
    <source>
        <dbReference type="EMBL" id="KIH46658.1"/>
    </source>
</evidence>
<dbReference type="EMBL" id="KN768751">
    <property type="protein sequence ID" value="KIH46658.1"/>
    <property type="molecule type" value="Genomic_DNA"/>
</dbReference>
<protein>
    <submittedName>
        <fullName evidence="1">Uncharacterized protein</fullName>
    </submittedName>
</protein>